<dbReference type="Pfam" id="PF00483">
    <property type="entry name" value="NTP_transferase"/>
    <property type="match status" value="1"/>
</dbReference>
<dbReference type="InterPro" id="IPR005835">
    <property type="entry name" value="NTP_transferase_dom"/>
</dbReference>
<feature type="domain" description="Nucleotidyl transferase" evidence="1">
    <location>
        <begin position="9"/>
        <end position="291"/>
    </location>
</feature>
<sequence length="362" mass="37773">MSAMTIRPAILCGGSGERLWPLSRKDNPKPFHKLVTGRTLFEDTLLRSAGEGDGVAFSAPLIVAGEAILDPVTKGLASAGVKAEAIALEPAGRNTAAAALLAARLAQQSDGEDALVLLAPSDHHIGPLDAFRRSVAKAARLAAEGRIVVFGIAPTRAETGYGYIRAGETLAGGFILEAFEEKPDAAAAQRYLDAGDRYWNAGLFAFRADVLIAEMARFEPQILECVDAALAFVETADGVVRPGRDGFLAAPSLPLDIAVMERTDRAAMVPAEFGWSDIGAWQSLADLAEGDARGVKRQGDAVAIDCADSYLRGEGVTVAALGVSGLTVVATPDAVLVADSNRAADIKTLLAELREQGLTGPL</sequence>
<feature type="domain" description="MannoseP isomerase/GMP-like beta-helix" evidence="2">
    <location>
        <begin position="299"/>
        <end position="353"/>
    </location>
</feature>
<dbReference type="EMBL" id="JAZDRO010000002">
    <property type="protein sequence ID" value="MEE2566434.1"/>
    <property type="molecule type" value="Genomic_DNA"/>
</dbReference>
<dbReference type="InterPro" id="IPR051161">
    <property type="entry name" value="Mannose-6P_isomerase_type2"/>
</dbReference>
<proteinExistence type="predicted"/>
<organism evidence="3 4">
    <name type="scientific">Hyphobacterium marinum</name>
    <dbReference type="NCBI Taxonomy" id="3116574"/>
    <lineage>
        <taxon>Bacteria</taxon>
        <taxon>Pseudomonadati</taxon>
        <taxon>Pseudomonadota</taxon>
        <taxon>Alphaproteobacteria</taxon>
        <taxon>Maricaulales</taxon>
        <taxon>Maricaulaceae</taxon>
        <taxon>Hyphobacterium</taxon>
    </lineage>
</organism>
<dbReference type="SUPFAM" id="SSF53448">
    <property type="entry name" value="Nucleotide-diphospho-sugar transferases"/>
    <property type="match status" value="1"/>
</dbReference>
<dbReference type="CDD" id="cd02509">
    <property type="entry name" value="GDP-M1P_Guanylyltransferase"/>
    <property type="match status" value="1"/>
</dbReference>
<evidence type="ECO:0000313" key="4">
    <source>
        <dbReference type="Proteomes" id="UP001310692"/>
    </source>
</evidence>
<dbReference type="Gene3D" id="3.90.550.10">
    <property type="entry name" value="Spore Coat Polysaccharide Biosynthesis Protein SpsA, Chain A"/>
    <property type="match status" value="1"/>
</dbReference>
<evidence type="ECO:0000259" key="1">
    <source>
        <dbReference type="Pfam" id="PF00483"/>
    </source>
</evidence>
<dbReference type="SUPFAM" id="SSF159283">
    <property type="entry name" value="Guanosine diphospho-D-mannose pyrophosphorylase/mannose-6-phosphate isomerase linker domain"/>
    <property type="match status" value="1"/>
</dbReference>
<comment type="caution">
    <text evidence="3">The sequence shown here is derived from an EMBL/GenBank/DDBJ whole genome shotgun (WGS) entry which is preliminary data.</text>
</comment>
<dbReference type="PANTHER" id="PTHR46390">
    <property type="entry name" value="MANNOSE-1-PHOSPHATE GUANYLYLTRANSFERASE"/>
    <property type="match status" value="1"/>
</dbReference>
<gene>
    <name evidence="3" type="ORF">V0U35_07045</name>
</gene>
<accession>A0ABU7LXZ9</accession>
<dbReference type="InterPro" id="IPR029044">
    <property type="entry name" value="Nucleotide-diphossugar_trans"/>
</dbReference>
<dbReference type="InterPro" id="IPR049577">
    <property type="entry name" value="GMPP_N"/>
</dbReference>
<dbReference type="PANTHER" id="PTHR46390:SF1">
    <property type="entry name" value="MANNOSE-1-PHOSPHATE GUANYLYLTRANSFERASE"/>
    <property type="match status" value="1"/>
</dbReference>
<protein>
    <submittedName>
        <fullName evidence="3">Sugar phosphate nucleotidyltransferase</fullName>
    </submittedName>
</protein>
<dbReference type="InterPro" id="IPR054566">
    <property type="entry name" value="ManC/GMP-like_b-helix"/>
</dbReference>
<name>A0ABU7LXZ9_9PROT</name>
<keyword evidence="4" id="KW-1185">Reference proteome</keyword>
<dbReference type="RefSeq" id="WP_330195975.1">
    <property type="nucleotide sequence ID" value="NZ_JAZDRO010000002.1"/>
</dbReference>
<dbReference type="Pfam" id="PF22640">
    <property type="entry name" value="ManC_GMP_beta-helix"/>
    <property type="match status" value="1"/>
</dbReference>
<dbReference type="Proteomes" id="UP001310692">
    <property type="component" value="Unassembled WGS sequence"/>
</dbReference>
<evidence type="ECO:0000259" key="2">
    <source>
        <dbReference type="Pfam" id="PF22640"/>
    </source>
</evidence>
<evidence type="ECO:0000313" key="3">
    <source>
        <dbReference type="EMBL" id="MEE2566434.1"/>
    </source>
</evidence>
<reference evidence="3 4" key="1">
    <citation type="submission" date="2024-01" db="EMBL/GenBank/DDBJ databases">
        <title>Hyphobacterium bacterium isolated from marine sediment.</title>
        <authorList>
            <person name="Zhao S."/>
        </authorList>
    </citation>
    <scope>NUCLEOTIDE SEQUENCE [LARGE SCALE GENOMIC DNA]</scope>
    <source>
        <strain evidence="3 4">Y60-23</strain>
    </source>
</reference>